<evidence type="ECO:0000256" key="5">
    <source>
        <dbReference type="SAM" id="MobiDB-lite"/>
    </source>
</evidence>
<dbReference type="PANTHER" id="PTHR15549:SF26">
    <property type="entry name" value="AXIAL BUDDING PATTERN PROTEIN 2-RELATED"/>
    <property type="match status" value="1"/>
</dbReference>
<evidence type="ECO:0000313" key="7">
    <source>
        <dbReference type="EMBL" id="KAJ4357339.1"/>
    </source>
</evidence>
<comment type="subcellular location">
    <subcellularLocation>
        <location evidence="1">Membrane</location>
        <topology evidence="1">Single-pass membrane protein</topology>
    </subcellularLocation>
</comment>
<keyword evidence="2 6" id="KW-0812">Transmembrane</keyword>
<keyword evidence="8" id="KW-1185">Reference proteome</keyword>
<feature type="region of interest" description="Disordered" evidence="5">
    <location>
        <begin position="1"/>
        <end position="65"/>
    </location>
</feature>
<dbReference type="PANTHER" id="PTHR15549">
    <property type="entry name" value="PAIRED IMMUNOGLOBULIN-LIKE TYPE 2 RECEPTOR"/>
    <property type="match status" value="1"/>
</dbReference>
<evidence type="ECO:0000256" key="6">
    <source>
        <dbReference type="SAM" id="Phobius"/>
    </source>
</evidence>
<dbReference type="GeneID" id="80905444"/>
<accession>A0A9W9CE21</accession>
<dbReference type="AlphaFoldDB" id="A0A9W9CE21"/>
<keyword evidence="3 6" id="KW-1133">Transmembrane helix</keyword>
<comment type="caution">
    <text evidence="7">The sequence shown here is derived from an EMBL/GenBank/DDBJ whole genome shotgun (WGS) entry which is preliminary data.</text>
</comment>
<dbReference type="EMBL" id="JAPEUX010000002">
    <property type="protein sequence ID" value="KAJ4357339.1"/>
    <property type="molecule type" value="Genomic_DNA"/>
</dbReference>
<evidence type="ECO:0000256" key="4">
    <source>
        <dbReference type="ARBA" id="ARBA00023136"/>
    </source>
</evidence>
<evidence type="ECO:0000313" key="8">
    <source>
        <dbReference type="Proteomes" id="UP001140513"/>
    </source>
</evidence>
<gene>
    <name evidence="7" type="ORF">N0V89_001914</name>
</gene>
<feature type="transmembrane region" description="Helical" evidence="6">
    <location>
        <begin position="65"/>
        <end position="90"/>
    </location>
</feature>
<evidence type="ECO:0000256" key="1">
    <source>
        <dbReference type="ARBA" id="ARBA00004167"/>
    </source>
</evidence>
<reference evidence="7" key="1">
    <citation type="submission" date="2022-10" db="EMBL/GenBank/DDBJ databases">
        <title>Tapping the CABI collections for fungal endophytes: first genome assemblies for Collariella, Neodidymelliopsis, Ascochyta clinopodiicola, Didymella pomorum, Didymosphaeria variabile, Neocosmospora piperis and Neocucurbitaria cava.</title>
        <authorList>
            <person name="Hill R."/>
        </authorList>
    </citation>
    <scope>NUCLEOTIDE SEQUENCE</scope>
    <source>
        <strain evidence="7">IMI 356815</strain>
    </source>
</reference>
<sequence length="202" mass="21643">MSDEAYTNTHISTSSSTSEPSTAVSKSKSPTAASASASATQTDSPSTHTGTQTEDQEEKPSSNSAAIGAGVGVGVGAAVLIGALITFLFWRRSKKRQQDETNPYTNNGFPLDQKSMEADDNNTEMYPTSRAISNDQGGATTYAYYAETDPRYVVYALFASRIKANLVRSVNPFVSPQELPVGIAPVELPASPKHQPDFKHRF</sequence>
<dbReference type="RefSeq" id="XP_056074198.1">
    <property type="nucleotide sequence ID" value="XM_056210725.1"/>
</dbReference>
<evidence type="ECO:0008006" key="9">
    <source>
        <dbReference type="Google" id="ProtNLM"/>
    </source>
</evidence>
<dbReference type="OrthoDB" id="5215637at2759"/>
<dbReference type="InterPro" id="IPR051694">
    <property type="entry name" value="Immunoregulatory_rcpt-like"/>
</dbReference>
<protein>
    <recommendedName>
        <fullName evidence="9">Mid2 domain-containing protein</fullName>
    </recommendedName>
</protein>
<dbReference type="GO" id="GO:0016020">
    <property type="term" value="C:membrane"/>
    <property type="evidence" value="ECO:0007669"/>
    <property type="project" value="UniProtKB-SubCell"/>
</dbReference>
<dbReference type="Proteomes" id="UP001140513">
    <property type="component" value="Unassembled WGS sequence"/>
</dbReference>
<evidence type="ECO:0000256" key="2">
    <source>
        <dbReference type="ARBA" id="ARBA00022692"/>
    </source>
</evidence>
<evidence type="ECO:0000256" key="3">
    <source>
        <dbReference type="ARBA" id="ARBA00022989"/>
    </source>
</evidence>
<organism evidence="7 8">
    <name type="scientific">Didymosphaeria variabile</name>
    <dbReference type="NCBI Taxonomy" id="1932322"/>
    <lineage>
        <taxon>Eukaryota</taxon>
        <taxon>Fungi</taxon>
        <taxon>Dikarya</taxon>
        <taxon>Ascomycota</taxon>
        <taxon>Pezizomycotina</taxon>
        <taxon>Dothideomycetes</taxon>
        <taxon>Pleosporomycetidae</taxon>
        <taxon>Pleosporales</taxon>
        <taxon>Massarineae</taxon>
        <taxon>Didymosphaeriaceae</taxon>
        <taxon>Didymosphaeria</taxon>
    </lineage>
</organism>
<keyword evidence="4 6" id="KW-0472">Membrane</keyword>
<feature type="compositionally biased region" description="Low complexity" evidence="5">
    <location>
        <begin position="7"/>
        <end position="47"/>
    </location>
</feature>
<dbReference type="GO" id="GO:0071944">
    <property type="term" value="C:cell periphery"/>
    <property type="evidence" value="ECO:0007669"/>
    <property type="project" value="UniProtKB-ARBA"/>
</dbReference>
<name>A0A9W9CE21_9PLEO</name>
<proteinExistence type="predicted"/>